<proteinExistence type="predicted"/>
<dbReference type="InterPro" id="IPR042070">
    <property type="entry name" value="PucR_C-HTH_sf"/>
</dbReference>
<reference evidence="2 3" key="1">
    <citation type="submission" date="2020-08" db="EMBL/GenBank/DDBJ databases">
        <title>Sequencing the genomes of 1000 actinobacteria strains.</title>
        <authorList>
            <person name="Klenk H.-P."/>
        </authorList>
    </citation>
    <scope>NUCLEOTIDE SEQUENCE [LARGE SCALE GENOMIC DNA]</scope>
    <source>
        <strain evidence="2 3">DSM 44230</strain>
    </source>
</reference>
<sequence length="525" mass="55348">MTTARITLAELVDLLGPALAGVVCAPHGLDHPVGTPELLDTTDPAPVEPGALLLGIGLVPGQLRLTTAIQRAAAGPAAALVIKSRGHSVDTVRAAGELAGLAVLDAAAELPWPRLQLLCATVLRSDPSASGPVPPLIAPLVTVPTGDLFALANATAALVGGAVAIMDTDHVVLAYSSLAGQRIDETRRRGILLRRVPEDALPYHLLAEVWNSQEPVRVARPGDMVRLGLVIRAGPEVLGSLWMLVEDEVDPAACAPALHQAAHLAALHLLQLRRHADADQDRRNAALRTALDSAEHATGLDLPAHLLALAPPAEAEPTQRRLTGSHLLDLAVLAGRAFGIEVAATLAQDRLYLLLPGGEPERAQAVIFAGQLLERARASLRGPCRAVLGALITTPAELCAQRADADAALTHLHRTGTTGLAELDGLRTEIVLRRVTDLVASRPELRTGLAERIRAHDERGGTEYGHTLLTYLRASGDISATAETLHVHQNTVRQRLRRAGELFGIDLGHPGVRLALWLELTAALG</sequence>
<dbReference type="Pfam" id="PF13556">
    <property type="entry name" value="HTH_30"/>
    <property type="match status" value="1"/>
</dbReference>
<organism evidence="2 3">
    <name type="scientific">Crossiella cryophila</name>
    <dbReference type="NCBI Taxonomy" id="43355"/>
    <lineage>
        <taxon>Bacteria</taxon>
        <taxon>Bacillati</taxon>
        <taxon>Actinomycetota</taxon>
        <taxon>Actinomycetes</taxon>
        <taxon>Pseudonocardiales</taxon>
        <taxon>Pseudonocardiaceae</taxon>
        <taxon>Crossiella</taxon>
    </lineage>
</organism>
<dbReference type="PANTHER" id="PTHR33744">
    <property type="entry name" value="CARBOHYDRATE DIACID REGULATOR"/>
    <property type="match status" value="1"/>
</dbReference>
<keyword evidence="3" id="KW-1185">Reference proteome</keyword>
<dbReference type="InterPro" id="IPR051448">
    <property type="entry name" value="CdaR-like_regulators"/>
</dbReference>
<evidence type="ECO:0000313" key="3">
    <source>
        <dbReference type="Proteomes" id="UP000533598"/>
    </source>
</evidence>
<evidence type="ECO:0000313" key="2">
    <source>
        <dbReference type="EMBL" id="MBB4679901.1"/>
    </source>
</evidence>
<protein>
    <recommendedName>
        <fullName evidence="1">PucR C-terminal helix-turn-helix domain-containing protein</fullName>
    </recommendedName>
</protein>
<dbReference type="PANTHER" id="PTHR33744:SF17">
    <property type="entry name" value="CONSERVED PROTEIN"/>
    <property type="match status" value="1"/>
</dbReference>
<dbReference type="InterPro" id="IPR025736">
    <property type="entry name" value="PucR_C-HTH_dom"/>
</dbReference>
<dbReference type="AlphaFoldDB" id="A0A7W7CEX4"/>
<dbReference type="EMBL" id="JACHMH010000001">
    <property type="protein sequence ID" value="MBB4679901.1"/>
    <property type="molecule type" value="Genomic_DNA"/>
</dbReference>
<dbReference type="RefSeq" id="WP_185005598.1">
    <property type="nucleotide sequence ID" value="NZ_BAAAUI010000017.1"/>
</dbReference>
<comment type="caution">
    <text evidence="2">The sequence shown here is derived from an EMBL/GenBank/DDBJ whole genome shotgun (WGS) entry which is preliminary data.</text>
</comment>
<dbReference type="Proteomes" id="UP000533598">
    <property type="component" value="Unassembled WGS sequence"/>
</dbReference>
<accession>A0A7W7CEX4</accession>
<feature type="domain" description="PucR C-terminal helix-turn-helix" evidence="1">
    <location>
        <begin position="466"/>
        <end position="521"/>
    </location>
</feature>
<evidence type="ECO:0000259" key="1">
    <source>
        <dbReference type="Pfam" id="PF13556"/>
    </source>
</evidence>
<dbReference type="Gene3D" id="1.10.10.2840">
    <property type="entry name" value="PucR C-terminal helix-turn-helix domain"/>
    <property type="match status" value="1"/>
</dbReference>
<gene>
    <name evidence="2" type="ORF">HNR67_006019</name>
</gene>
<name>A0A7W7CEX4_9PSEU</name>